<feature type="domain" description="Beta-lactamase class A catalytic" evidence="1">
    <location>
        <begin position="34"/>
        <end position="277"/>
    </location>
</feature>
<evidence type="ECO:0000313" key="3">
    <source>
        <dbReference type="Proteomes" id="UP000199103"/>
    </source>
</evidence>
<dbReference type="PANTHER" id="PTHR35333">
    <property type="entry name" value="BETA-LACTAMASE"/>
    <property type="match status" value="1"/>
</dbReference>
<dbReference type="GO" id="GO:0008800">
    <property type="term" value="F:beta-lactamase activity"/>
    <property type="evidence" value="ECO:0007669"/>
    <property type="project" value="InterPro"/>
</dbReference>
<sequence length="306" mass="32815">MSRNEVLGSTVELMAAAEQIRSHWRTLGIDGALQARNIDTGEEFGFAGRRPFCLASVVKVPIALVAADKIARGSWDGAEPVVLGPEDRSFGRLGLSAYRYPVTIALADLLVQMLSVSDNAAGDAVLDRIGIGNVNRRLRTWGSDAIVLRHRFQQMYDYATRASGDAFGLAAQLAVEGKRSDGSHVIASLDVHRGNVGTAYALVELLTRIWLDTISVPEATATIRDQMGRSAFQHRMSSDLQADDIAVAAKTGTFLTQRHEIGVVSTHGSRIAIAALTESSRPAAVQQDVDLAIGAAARTAVELLRL</sequence>
<dbReference type="PANTHER" id="PTHR35333:SF3">
    <property type="entry name" value="BETA-LACTAMASE-TYPE TRANSPEPTIDASE FOLD CONTAINING PROTEIN"/>
    <property type="match status" value="1"/>
</dbReference>
<dbReference type="Proteomes" id="UP000199103">
    <property type="component" value="Chromosome I"/>
</dbReference>
<reference evidence="2 3" key="1">
    <citation type="submission" date="2016-10" db="EMBL/GenBank/DDBJ databases">
        <authorList>
            <person name="de Groot N.N."/>
        </authorList>
    </citation>
    <scope>NUCLEOTIDE SEQUENCE [LARGE SCALE GENOMIC DNA]</scope>
    <source>
        <strain evidence="2 3">DSM 21800</strain>
    </source>
</reference>
<keyword evidence="3" id="KW-1185">Reference proteome</keyword>
<evidence type="ECO:0000259" key="1">
    <source>
        <dbReference type="Pfam" id="PF13354"/>
    </source>
</evidence>
<dbReference type="InterPro" id="IPR000871">
    <property type="entry name" value="Beta-lactam_class-A"/>
</dbReference>
<dbReference type="AlphaFoldDB" id="A0A1H1WYB3"/>
<organism evidence="2 3">
    <name type="scientific">Microlunatus soli</name>
    <dbReference type="NCBI Taxonomy" id="630515"/>
    <lineage>
        <taxon>Bacteria</taxon>
        <taxon>Bacillati</taxon>
        <taxon>Actinomycetota</taxon>
        <taxon>Actinomycetes</taxon>
        <taxon>Propionibacteriales</taxon>
        <taxon>Propionibacteriaceae</taxon>
        <taxon>Microlunatus</taxon>
    </lineage>
</organism>
<dbReference type="EMBL" id="LT629772">
    <property type="protein sequence ID" value="SDT01952.1"/>
    <property type="molecule type" value="Genomic_DNA"/>
</dbReference>
<dbReference type="Gene3D" id="3.40.710.10">
    <property type="entry name" value="DD-peptidase/beta-lactamase superfamily"/>
    <property type="match status" value="1"/>
</dbReference>
<dbReference type="GO" id="GO:0030655">
    <property type="term" value="P:beta-lactam antibiotic catabolic process"/>
    <property type="evidence" value="ECO:0007669"/>
    <property type="project" value="InterPro"/>
</dbReference>
<evidence type="ECO:0000313" key="2">
    <source>
        <dbReference type="EMBL" id="SDT01952.1"/>
    </source>
</evidence>
<dbReference type="GO" id="GO:0046677">
    <property type="term" value="P:response to antibiotic"/>
    <property type="evidence" value="ECO:0007669"/>
    <property type="project" value="InterPro"/>
</dbReference>
<dbReference type="STRING" id="630515.SAMN04489812_3853"/>
<protein>
    <submittedName>
        <fullName evidence="2">Beta-lactamase class A</fullName>
    </submittedName>
</protein>
<dbReference type="Pfam" id="PF13354">
    <property type="entry name" value="Beta-lactamase2"/>
    <property type="match status" value="1"/>
</dbReference>
<gene>
    <name evidence="2" type="ORF">SAMN04489812_3853</name>
</gene>
<dbReference type="InterPro" id="IPR045155">
    <property type="entry name" value="Beta-lactam_cat"/>
</dbReference>
<dbReference type="SUPFAM" id="SSF56601">
    <property type="entry name" value="beta-lactamase/transpeptidase-like"/>
    <property type="match status" value="1"/>
</dbReference>
<proteinExistence type="predicted"/>
<name>A0A1H1WYB3_9ACTN</name>
<dbReference type="InterPro" id="IPR012338">
    <property type="entry name" value="Beta-lactam/transpept-like"/>
</dbReference>
<accession>A0A1H1WYB3</accession>
<dbReference type="RefSeq" id="WP_231919932.1">
    <property type="nucleotide sequence ID" value="NZ_LT629772.1"/>
</dbReference>